<dbReference type="GO" id="GO:0005886">
    <property type="term" value="C:plasma membrane"/>
    <property type="evidence" value="ECO:0007669"/>
    <property type="project" value="UniProtKB-SubCell"/>
</dbReference>
<dbReference type="GO" id="GO:0015171">
    <property type="term" value="F:amino acid transmembrane transporter activity"/>
    <property type="evidence" value="ECO:0007669"/>
    <property type="project" value="TreeGrafter"/>
</dbReference>
<feature type="transmembrane region" description="Helical" evidence="6">
    <location>
        <begin position="173"/>
        <end position="193"/>
    </location>
</feature>
<dbReference type="PANTHER" id="PTHR30086">
    <property type="entry name" value="ARGININE EXPORTER PROTEIN ARGO"/>
    <property type="match status" value="1"/>
</dbReference>
<protein>
    <submittedName>
        <fullName evidence="7">Threonine/homoserine/homoserine lactone efflux protein</fullName>
    </submittedName>
</protein>
<feature type="transmembrane region" description="Helical" evidence="6">
    <location>
        <begin position="95"/>
        <end position="116"/>
    </location>
</feature>
<dbReference type="InterPro" id="IPR001123">
    <property type="entry name" value="LeuE-type"/>
</dbReference>
<feature type="transmembrane region" description="Helical" evidence="6">
    <location>
        <begin position="30"/>
        <end position="52"/>
    </location>
</feature>
<keyword evidence="4 6" id="KW-1133">Transmembrane helix</keyword>
<evidence type="ECO:0000256" key="2">
    <source>
        <dbReference type="ARBA" id="ARBA00022475"/>
    </source>
</evidence>
<dbReference type="PANTHER" id="PTHR30086:SF20">
    <property type="entry name" value="ARGININE EXPORTER PROTEIN ARGO-RELATED"/>
    <property type="match status" value="1"/>
</dbReference>
<organism evidence="7 8">
    <name type="scientific">Aminobacter aganoensis</name>
    <dbReference type="NCBI Taxonomy" id="83264"/>
    <lineage>
        <taxon>Bacteria</taxon>
        <taxon>Pseudomonadati</taxon>
        <taxon>Pseudomonadota</taxon>
        <taxon>Alphaproteobacteria</taxon>
        <taxon>Hyphomicrobiales</taxon>
        <taxon>Phyllobacteriaceae</taxon>
        <taxon>Aminobacter</taxon>
    </lineage>
</organism>
<comment type="caution">
    <text evidence="7">The sequence shown here is derived from an EMBL/GenBank/DDBJ whole genome shotgun (WGS) entry which is preliminary data.</text>
</comment>
<accession>A0A7X0FBC2</accession>
<dbReference type="PIRSF" id="PIRSF006324">
    <property type="entry name" value="LeuE"/>
    <property type="match status" value="1"/>
</dbReference>
<evidence type="ECO:0000313" key="8">
    <source>
        <dbReference type="Proteomes" id="UP000536262"/>
    </source>
</evidence>
<feature type="transmembrane region" description="Helical" evidence="6">
    <location>
        <begin position="214"/>
        <end position="232"/>
    </location>
</feature>
<dbReference type="EMBL" id="JACHOU010000015">
    <property type="protein sequence ID" value="MBB6356589.1"/>
    <property type="molecule type" value="Genomic_DNA"/>
</dbReference>
<comment type="subcellular location">
    <subcellularLocation>
        <location evidence="1">Cell membrane</location>
        <topology evidence="1">Multi-pass membrane protein</topology>
    </subcellularLocation>
</comment>
<dbReference type="Pfam" id="PF01810">
    <property type="entry name" value="LysE"/>
    <property type="match status" value="1"/>
</dbReference>
<keyword evidence="2" id="KW-1003">Cell membrane</keyword>
<sequence>MKSRPITLHHASKAKPGSATMSFIPDWATILQFAIATFIIAITPGPDMTLFVGRALSEGRKAGFACMAGAMTGIVIHTTLVALGLSALIVASPQAFMVLKIAGAGYLVWLAFQAVTKGSAFSPDTAKRAPRSVFQNWATGLGINLLNPKIILFFMTFLPQFVSVHDTNAPGKLFFLGAMFIVLSLPVTAPMVIAADKFAGLLKKSPKVTRIVDYLFAGVFSAFALKILTAQAK</sequence>
<evidence type="ECO:0000256" key="3">
    <source>
        <dbReference type="ARBA" id="ARBA00022692"/>
    </source>
</evidence>
<gene>
    <name evidence="7" type="ORF">GGR00_004401</name>
</gene>
<proteinExistence type="predicted"/>
<feature type="transmembrane region" description="Helical" evidence="6">
    <location>
        <begin position="137"/>
        <end position="161"/>
    </location>
</feature>
<evidence type="ECO:0000256" key="4">
    <source>
        <dbReference type="ARBA" id="ARBA00022989"/>
    </source>
</evidence>
<name>A0A7X0FBC2_9HYPH</name>
<keyword evidence="3 6" id="KW-0812">Transmembrane</keyword>
<dbReference type="Proteomes" id="UP000536262">
    <property type="component" value="Unassembled WGS sequence"/>
</dbReference>
<evidence type="ECO:0000313" key="7">
    <source>
        <dbReference type="EMBL" id="MBB6356589.1"/>
    </source>
</evidence>
<dbReference type="AlphaFoldDB" id="A0A7X0FBC2"/>
<evidence type="ECO:0000256" key="5">
    <source>
        <dbReference type="ARBA" id="ARBA00023136"/>
    </source>
</evidence>
<evidence type="ECO:0000256" key="6">
    <source>
        <dbReference type="SAM" id="Phobius"/>
    </source>
</evidence>
<evidence type="ECO:0000256" key="1">
    <source>
        <dbReference type="ARBA" id="ARBA00004651"/>
    </source>
</evidence>
<feature type="transmembrane region" description="Helical" evidence="6">
    <location>
        <begin position="64"/>
        <end position="89"/>
    </location>
</feature>
<keyword evidence="5 6" id="KW-0472">Membrane</keyword>
<reference evidence="7 8" key="1">
    <citation type="submission" date="2020-08" db="EMBL/GenBank/DDBJ databases">
        <title>Genomic Encyclopedia of Type Strains, Phase IV (KMG-IV): sequencing the most valuable type-strain genomes for metagenomic binning, comparative biology and taxonomic classification.</title>
        <authorList>
            <person name="Goeker M."/>
        </authorList>
    </citation>
    <scope>NUCLEOTIDE SEQUENCE [LARGE SCALE GENOMIC DNA]</scope>
    <source>
        <strain evidence="7 8">DSM 7051</strain>
    </source>
</reference>
<keyword evidence="8" id="KW-1185">Reference proteome</keyword>